<gene>
    <name evidence="1" type="ORF">V865_005789</name>
</gene>
<reference evidence="1 2" key="1">
    <citation type="submission" date="2024-01" db="EMBL/GenBank/DDBJ databases">
        <title>Comparative genomics of Cryptococcus and Kwoniella reveals pathogenesis evolution and contrasting modes of karyotype evolution via chromosome fusion or intercentromeric recombination.</title>
        <authorList>
            <person name="Coelho M.A."/>
            <person name="David-Palma M."/>
            <person name="Shea T."/>
            <person name="Bowers K."/>
            <person name="McGinley-Smith S."/>
            <person name="Mohammad A.W."/>
            <person name="Gnirke A."/>
            <person name="Yurkov A.M."/>
            <person name="Nowrousian M."/>
            <person name="Sun S."/>
            <person name="Cuomo C.A."/>
            <person name="Heitman J."/>
        </authorList>
    </citation>
    <scope>NUCLEOTIDE SEQUENCE [LARGE SCALE GENOMIC DNA]</scope>
    <source>
        <strain evidence="1 2">PYCC6329</strain>
    </source>
</reference>
<dbReference type="GeneID" id="91104590"/>
<sequence length="151" mass="18050">MREIYLKEIDYQSNGISPRTWLGVKTLLLVSSTLNCEDKLMFDLSTRYPKIQITIVNVGPKRHYRLHSEKDVEKTGRTHNLKAEDILRKNFPTHLESRIDETREDRQKLFKFVSLDQFLEEEDWKDWFDPKEMEEWRVAMGQMDSGQVGRE</sequence>
<organism evidence="1 2">
    <name type="scientific">Kwoniella europaea PYCC6329</name>
    <dbReference type="NCBI Taxonomy" id="1423913"/>
    <lineage>
        <taxon>Eukaryota</taxon>
        <taxon>Fungi</taxon>
        <taxon>Dikarya</taxon>
        <taxon>Basidiomycota</taxon>
        <taxon>Agaricomycotina</taxon>
        <taxon>Tremellomycetes</taxon>
        <taxon>Tremellales</taxon>
        <taxon>Cryptococcaceae</taxon>
        <taxon>Kwoniella</taxon>
    </lineage>
</organism>
<accession>A0AAX4KQQ6</accession>
<dbReference type="KEGG" id="ker:91104590"/>
<proteinExistence type="predicted"/>
<dbReference type="AlphaFoldDB" id="A0AAX4KQQ6"/>
<evidence type="ECO:0000313" key="1">
    <source>
        <dbReference type="EMBL" id="WWD07688.1"/>
    </source>
</evidence>
<keyword evidence="2" id="KW-1185">Reference proteome</keyword>
<evidence type="ECO:0000313" key="2">
    <source>
        <dbReference type="Proteomes" id="UP001358614"/>
    </source>
</evidence>
<dbReference type="RefSeq" id="XP_066085655.1">
    <property type="nucleotide sequence ID" value="XM_066229558.1"/>
</dbReference>
<name>A0AAX4KQQ6_9TREE</name>
<protein>
    <submittedName>
        <fullName evidence="1">Uncharacterized protein</fullName>
    </submittedName>
</protein>
<dbReference type="EMBL" id="CP144089">
    <property type="protein sequence ID" value="WWD07688.1"/>
    <property type="molecule type" value="Genomic_DNA"/>
</dbReference>
<dbReference type="Proteomes" id="UP001358614">
    <property type="component" value="Chromosome 1"/>
</dbReference>